<keyword evidence="9" id="KW-1185">Reference proteome</keyword>
<keyword evidence="8" id="KW-0969">Cilium</keyword>
<evidence type="ECO:0000313" key="9">
    <source>
        <dbReference type="Proteomes" id="UP001084197"/>
    </source>
</evidence>
<dbReference type="Proteomes" id="UP001084197">
    <property type="component" value="Unassembled WGS sequence"/>
</dbReference>
<dbReference type="RefSeq" id="WP_268780906.1">
    <property type="nucleotide sequence ID" value="NZ_JAPRAT010000028.1"/>
</dbReference>
<keyword evidence="8" id="KW-0966">Cell projection</keyword>
<comment type="subcellular location">
    <subcellularLocation>
        <location evidence="1">Cytoplasm</location>
        <location evidence="1">Cytosol</location>
    </subcellularLocation>
</comment>
<evidence type="ECO:0000256" key="7">
    <source>
        <dbReference type="ARBA" id="ARBA00093797"/>
    </source>
</evidence>
<sequence length="117" mass="13891">MERMEQLKTITYELRECVSESFSTNDREKKMDEMNQLLEKRAHILESIEPPYTEEEQAIGKELLPIDAEITEKMNAIFSNIKQEIRSVKKQKTLNKQYTNPYINVVTNDGTYWDKKK</sequence>
<organism evidence="8 9">
    <name type="scientific">Natronobacillus azotifigens</name>
    <dbReference type="NCBI Taxonomy" id="472978"/>
    <lineage>
        <taxon>Bacteria</taxon>
        <taxon>Bacillati</taxon>
        <taxon>Bacillota</taxon>
        <taxon>Bacilli</taxon>
        <taxon>Bacillales</taxon>
        <taxon>Bacillaceae</taxon>
        <taxon>Natronobacillus</taxon>
    </lineage>
</organism>
<name>A0A9J6REG3_9BACI</name>
<dbReference type="Pfam" id="PF05400">
    <property type="entry name" value="FliT"/>
    <property type="match status" value="1"/>
</dbReference>
<comment type="caution">
    <text evidence="8">The sequence shown here is derived from an EMBL/GenBank/DDBJ whole genome shotgun (WGS) entry which is preliminary data.</text>
</comment>
<evidence type="ECO:0000313" key="8">
    <source>
        <dbReference type="EMBL" id="MCZ0704138.1"/>
    </source>
</evidence>
<evidence type="ECO:0000256" key="5">
    <source>
        <dbReference type="ARBA" id="ARBA00093765"/>
    </source>
</evidence>
<accession>A0A9J6REG3</accession>
<comment type="function">
    <text evidence="5">May act as an export chaperone for the filament capping protein FliD.</text>
</comment>
<keyword evidence="2" id="KW-0963">Cytoplasm</keyword>
<keyword evidence="8" id="KW-0282">Flagellum</keyword>
<evidence type="ECO:0000256" key="6">
    <source>
        <dbReference type="ARBA" id="ARBA00093785"/>
    </source>
</evidence>
<dbReference type="InterPro" id="IPR008622">
    <property type="entry name" value="FliT"/>
</dbReference>
<keyword evidence="3" id="KW-1005">Bacterial flagellum biogenesis</keyword>
<protein>
    <recommendedName>
        <fullName evidence="7">Flagellar protein FliT</fullName>
    </recommendedName>
</protein>
<dbReference type="EMBL" id="JAPRAT010000028">
    <property type="protein sequence ID" value="MCZ0704138.1"/>
    <property type="molecule type" value="Genomic_DNA"/>
</dbReference>
<dbReference type="AlphaFoldDB" id="A0A9J6REG3"/>
<keyword evidence="4" id="KW-0143">Chaperone</keyword>
<proteinExistence type="inferred from homology"/>
<comment type="similarity">
    <text evidence="6">Belongs to the bacillales FliT family.</text>
</comment>
<evidence type="ECO:0000256" key="3">
    <source>
        <dbReference type="ARBA" id="ARBA00022795"/>
    </source>
</evidence>
<evidence type="ECO:0000256" key="4">
    <source>
        <dbReference type="ARBA" id="ARBA00023186"/>
    </source>
</evidence>
<evidence type="ECO:0000256" key="1">
    <source>
        <dbReference type="ARBA" id="ARBA00004514"/>
    </source>
</evidence>
<gene>
    <name evidence="8" type="ORF">OWO01_13060</name>
</gene>
<reference evidence="8" key="1">
    <citation type="submission" date="2022-11" db="EMBL/GenBank/DDBJ databases">
        <title>WGS of Natronobacillus azotifigens 24KS-1, an anaerobic diazotrophic haloalkaliphile from soda-rich habitats.</title>
        <authorList>
            <person name="Sorokin D.Y."/>
            <person name="Merkel A.Y."/>
        </authorList>
    </citation>
    <scope>NUCLEOTIDE SEQUENCE</scope>
    <source>
        <strain evidence="8">24KS-1</strain>
    </source>
</reference>
<evidence type="ECO:0000256" key="2">
    <source>
        <dbReference type="ARBA" id="ARBA00022490"/>
    </source>
</evidence>